<name>A0A0M6XM02_9RHOB</name>
<keyword evidence="2" id="KW-1003">Cell membrane</keyword>
<dbReference type="GO" id="GO:0033228">
    <property type="term" value="P:cysteine export across plasma membrane"/>
    <property type="evidence" value="ECO:0007669"/>
    <property type="project" value="TreeGrafter"/>
</dbReference>
<reference evidence="7 8" key="1">
    <citation type="submission" date="2015-07" db="EMBL/GenBank/DDBJ databases">
        <authorList>
            <person name="Noorani M."/>
        </authorList>
    </citation>
    <scope>NUCLEOTIDE SEQUENCE [LARGE SCALE GENOMIC DNA]</scope>
    <source>
        <strain evidence="7 8">CECT 5088</strain>
    </source>
</reference>
<evidence type="ECO:0000256" key="2">
    <source>
        <dbReference type="ARBA" id="ARBA00022475"/>
    </source>
</evidence>
<keyword evidence="8" id="KW-1185">Reference proteome</keyword>
<evidence type="ECO:0000313" key="7">
    <source>
        <dbReference type="EMBL" id="CTQ32220.1"/>
    </source>
</evidence>
<keyword evidence="4 6" id="KW-1133">Transmembrane helix</keyword>
<dbReference type="Pfam" id="PF01810">
    <property type="entry name" value="LysE"/>
    <property type="match status" value="1"/>
</dbReference>
<dbReference type="GO" id="GO:0015171">
    <property type="term" value="F:amino acid transmembrane transporter activity"/>
    <property type="evidence" value="ECO:0007669"/>
    <property type="project" value="TreeGrafter"/>
</dbReference>
<dbReference type="InterPro" id="IPR001123">
    <property type="entry name" value="LeuE-type"/>
</dbReference>
<protein>
    <submittedName>
        <fullName evidence="7">Cysteine/O-acetylserine efflux protein</fullName>
    </submittedName>
</protein>
<evidence type="ECO:0000256" key="3">
    <source>
        <dbReference type="ARBA" id="ARBA00022692"/>
    </source>
</evidence>
<evidence type="ECO:0000256" key="1">
    <source>
        <dbReference type="ARBA" id="ARBA00004651"/>
    </source>
</evidence>
<evidence type="ECO:0000313" key="8">
    <source>
        <dbReference type="Proteomes" id="UP000048908"/>
    </source>
</evidence>
<feature type="transmembrane region" description="Helical" evidence="6">
    <location>
        <begin position="151"/>
        <end position="171"/>
    </location>
</feature>
<comment type="subcellular location">
    <subcellularLocation>
        <location evidence="1">Cell membrane</location>
        <topology evidence="1">Multi-pass membrane protein</topology>
    </subcellularLocation>
</comment>
<proteinExistence type="predicted"/>
<sequence length="213" mass="23115">MFASTFRIDCAMLPLMTLDILLALAGFAFVSSITPGPNNLMLMASGANFGLWRTVPHAFGVALGFTFMIVLVGLGLSRIFDLWPVTRTVLAVLSVVYLLWLAWKIANAAAPDRAAADGRPLTFLQAAAFQWVNPKAWTMALTAITLYSAGSLWSVVAVAAVFGAINLPCVSSWTVLGRGMRRFLTSPRRLRAFNWTMATLLVASLYPSIMPLL</sequence>
<dbReference type="EMBL" id="CXPG01000012">
    <property type="protein sequence ID" value="CTQ32220.1"/>
    <property type="molecule type" value="Genomic_DNA"/>
</dbReference>
<feature type="transmembrane region" description="Helical" evidence="6">
    <location>
        <begin position="88"/>
        <end position="106"/>
    </location>
</feature>
<organism evidence="7 8">
    <name type="scientific">Jannaschia rubra</name>
    <dbReference type="NCBI Taxonomy" id="282197"/>
    <lineage>
        <taxon>Bacteria</taxon>
        <taxon>Pseudomonadati</taxon>
        <taxon>Pseudomonadota</taxon>
        <taxon>Alphaproteobacteria</taxon>
        <taxon>Rhodobacterales</taxon>
        <taxon>Roseobacteraceae</taxon>
        <taxon>Jannaschia</taxon>
    </lineage>
</organism>
<evidence type="ECO:0000256" key="4">
    <source>
        <dbReference type="ARBA" id="ARBA00022989"/>
    </source>
</evidence>
<feature type="transmembrane region" description="Helical" evidence="6">
    <location>
        <begin position="12"/>
        <end position="34"/>
    </location>
</feature>
<dbReference type="PANTHER" id="PTHR30086:SF20">
    <property type="entry name" value="ARGININE EXPORTER PROTEIN ARGO-RELATED"/>
    <property type="match status" value="1"/>
</dbReference>
<dbReference type="GO" id="GO:0005886">
    <property type="term" value="C:plasma membrane"/>
    <property type="evidence" value="ECO:0007669"/>
    <property type="project" value="UniProtKB-SubCell"/>
</dbReference>
<evidence type="ECO:0000256" key="6">
    <source>
        <dbReference type="SAM" id="Phobius"/>
    </source>
</evidence>
<dbReference type="Proteomes" id="UP000048908">
    <property type="component" value="Unassembled WGS sequence"/>
</dbReference>
<keyword evidence="5 6" id="KW-0472">Membrane</keyword>
<feature type="transmembrane region" description="Helical" evidence="6">
    <location>
        <begin position="192"/>
        <end position="209"/>
    </location>
</feature>
<gene>
    <name evidence="7" type="primary">eamB_1</name>
    <name evidence="7" type="ORF">JAN5088_00983</name>
</gene>
<evidence type="ECO:0000256" key="5">
    <source>
        <dbReference type="ARBA" id="ARBA00023136"/>
    </source>
</evidence>
<keyword evidence="3 6" id="KW-0812">Transmembrane</keyword>
<feature type="transmembrane region" description="Helical" evidence="6">
    <location>
        <begin position="54"/>
        <end position="76"/>
    </location>
</feature>
<dbReference type="AlphaFoldDB" id="A0A0M6XM02"/>
<accession>A0A0M6XM02</accession>
<dbReference type="PANTHER" id="PTHR30086">
    <property type="entry name" value="ARGININE EXPORTER PROTEIN ARGO"/>
    <property type="match status" value="1"/>
</dbReference>